<dbReference type="FunFam" id="3.30.160.60:FF:000307">
    <property type="entry name" value="Zinc finger protein ZFP69 isoform 1"/>
    <property type="match status" value="1"/>
</dbReference>
<accession>A0AAD4UNG6</accession>
<organism evidence="14 15">
    <name type="scientific">Ovis ammon polii</name>
    <dbReference type="NCBI Taxonomy" id="230172"/>
    <lineage>
        <taxon>Eukaryota</taxon>
        <taxon>Metazoa</taxon>
        <taxon>Chordata</taxon>
        <taxon>Craniata</taxon>
        <taxon>Vertebrata</taxon>
        <taxon>Euteleostomi</taxon>
        <taxon>Mammalia</taxon>
        <taxon>Eutheria</taxon>
        <taxon>Laurasiatheria</taxon>
        <taxon>Artiodactyla</taxon>
        <taxon>Ruminantia</taxon>
        <taxon>Pecora</taxon>
        <taxon>Bovidae</taxon>
        <taxon>Caprinae</taxon>
        <taxon>Ovis</taxon>
    </lineage>
</organism>
<evidence type="ECO:0000256" key="2">
    <source>
        <dbReference type="ARBA" id="ARBA00006991"/>
    </source>
</evidence>
<evidence type="ECO:0000259" key="12">
    <source>
        <dbReference type="PROSITE" id="PS50157"/>
    </source>
</evidence>
<keyword evidence="15" id="KW-1185">Reference proteome</keyword>
<dbReference type="Gene3D" id="3.30.160.60">
    <property type="entry name" value="Classic Zinc Finger"/>
    <property type="match status" value="7"/>
</dbReference>
<evidence type="ECO:0000259" key="13">
    <source>
        <dbReference type="PROSITE" id="PS50805"/>
    </source>
</evidence>
<dbReference type="FunFam" id="3.30.160.60:FF:001599">
    <property type="entry name" value="ZFP69 zinc finger protein B"/>
    <property type="match status" value="1"/>
</dbReference>
<evidence type="ECO:0000313" key="15">
    <source>
        <dbReference type="Proteomes" id="UP001214576"/>
    </source>
</evidence>
<dbReference type="PROSITE" id="PS50805">
    <property type="entry name" value="KRAB"/>
    <property type="match status" value="1"/>
</dbReference>
<comment type="caution">
    <text evidence="14">The sequence shown here is derived from an EMBL/GenBank/DDBJ whole genome shotgun (WGS) entry which is preliminary data.</text>
</comment>
<dbReference type="GO" id="GO:0005634">
    <property type="term" value="C:nucleus"/>
    <property type="evidence" value="ECO:0007669"/>
    <property type="project" value="UniProtKB-SubCell"/>
</dbReference>
<evidence type="ECO:0000256" key="6">
    <source>
        <dbReference type="ARBA" id="ARBA00022833"/>
    </source>
</evidence>
<keyword evidence="10" id="KW-0539">Nucleus</keyword>
<feature type="domain" description="C2H2-type" evidence="12">
    <location>
        <begin position="211"/>
        <end position="236"/>
    </location>
</feature>
<dbReference type="AlphaFoldDB" id="A0AAD4UNG6"/>
<feature type="domain" description="C2H2-type" evidence="12">
    <location>
        <begin position="237"/>
        <end position="264"/>
    </location>
</feature>
<protein>
    <submittedName>
        <fullName evidence="14">Uncharacterized protein</fullName>
    </submittedName>
</protein>
<dbReference type="InterPro" id="IPR013087">
    <property type="entry name" value="Znf_C2H2_type"/>
</dbReference>
<dbReference type="CDD" id="cd07765">
    <property type="entry name" value="KRAB_A-box"/>
    <property type="match status" value="1"/>
</dbReference>
<keyword evidence="8" id="KW-0238">DNA-binding</keyword>
<reference evidence="14" key="1">
    <citation type="submission" date="2022-03" db="EMBL/GenBank/DDBJ databases">
        <title>Genomic analyses of argali, domestic sheep and their hybrids provide insights into chromosomal evolution, heterosis and genetic basis of agronomic traits.</title>
        <authorList>
            <person name="Li M."/>
        </authorList>
    </citation>
    <scope>NUCLEOTIDE SEQUENCE</scope>
    <source>
        <strain evidence="14">CAU-MHL-2022a</strain>
        <tissue evidence="14">Skin</tissue>
    </source>
</reference>
<dbReference type="GO" id="GO:0000981">
    <property type="term" value="F:DNA-binding transcription factor activity, RNA polymerase II-specific"/>
    <property type="evidence" value="ECO:0007669"/>
    <property type="project" value="TreeGrafter"/>
</dbReference>
<evidence type="ECO:0000256" key="8">
    <source>
        <dbReference type="ARBA" id="ARBA00023125"/>
    </source>
</evidence>
<name>A0AAD4UNG6_OVIAM</name>
<proteinExistence type="inferred from homology"/>
<keyword evidence="5 11" id="KW-0863">Zinc-finger</keyword>
<evidence type="ECO:0000256" key="5">
    <source>
        <dbReference type="ARBA" id="ARBA00022771"/>
    </source>
</evidence>
<comment type="similarity">
    <text evidence="2">Belongs to the krueppel C2H2-type zinc-finger protein family.</text>
</comment>
<dbReference type="EMBL" id="JAKZEL010000001">
    <property type="protein sequence ID" value="KAI4549713.1"/>
    <property type="molecule type" value="Genomic_DNA"/>
</dbReference>
<evidence type="ECO:0000313" key="14">
    <source>
        <dbReference type="EMBL" id="KAI4549713.1"/>
    </source>
</evidence>
<feature type="domain" description="KRAB" evidence="13">
    <location>
        <begin position="47"/>
        <end position="118"/>
    </location>
</feature>
<evidence type="ECO:0000256" key="11">
    <source>
        <dbReference type="PROSITE-ProRule" id="PRU00042"/>
    </source>
</evidence>
<feature type="domain" description="C2H2-type" evidence="12">
    <location>
        <begin position="183"/>
        <end position="210"/>
    </location>
</feature>
<dbReference type="Pfam" id="PF01352">
    <property type="entry name" value="KRAB"/>
    <property type="match status" value="1"/>
</dbReference>
<dbReference type="GO" id="GO:0008270">
    <property type="term" value="F:zinc ion binding"/>
    <property type="evidence" value="ECO:0007669"/>
    <property type="project" value="UniProtKB-KW"/>
</dbReference>
<dbReference type="PANTHER" id="PTHR24381">
    <property type="entry name" value="ZINC FINGER PROTEIN"/>
    <property type="match status" value="1"/>
</dbReference>
<evidence type="ECO:0000256" key="7">
    <source>
        <dbReference type="ARBA" id="ARBA00023015"/>
    </source>
</evidence>
<keyword evidence="7" id="KW-0805">Transcription regulation</keyword>
<dbReference type="PROSITE" id="PS50157">
    <property type="entry name" value="ZINC_FINGER_C2H2_2"/>
    <property type="match status" value="7"/>
</dbReference>
<dbReference type="Proteomes" id="UP001214576">
    <property type="component" value="Unassembled WGS sequence"/>
</dbReference>
<dbReference type="InterPro" id="IPR036051">
    <property type="entry name" value="KRAB_dom_sf"/>
</dbReference>
<dbReference type="Gene3D" id="6.10.140.140">
    <property type="match status" value="1"/>
</dbReference>
<evidence type="ECO:0000256" key="3">
    <source>
        <dbReference type="ARBA" id="ARBA00022723"/>
    </source>
</evidence>
<sequence length="309" mass="35145">MSLFVNVLREGLCSAAWLSQDADETQGESFKDEVTSGSLTAESQEPLTFKDIIVDFTQEEWGHLAAAHQNLYREATLENYGNLVSVGYQLSKPGVISQLEKGEEPWLMKREVSGGPSPENHIGEKPYECKECGKTFRHPSSLTQHVRIHTGEKPYECGVCEKAFSQSIGLIQHLTTHVREKPFTCKEYGKAFFQIRHLRQHEIIHTGVKPYVCSVCSNSHSIYLTQHQRTHTGERPYKCKECGKAFSQRIHLSIHQRVYTGVKSYECSHCRKAFRHDSSFAKHQRIHTGEKPYDCNECGKAFSYSSSLI</sequence>
<dbReference type="FunFam" id="3.30.160.60:FF:000446">
    <property type="entry name" value="Zinc finger protein"/>
    <property type="match status" value="1"/>
</dbReference>
<dbReference type="PANTHER" id="PTHR24381:SF135">
    <property type="entry name" value="ZINC FINGER PROTEIN 69 HOMOLOG B"/>
    <property type="match status" value="1"/>
</dbReference>
<dbReference type="GO" id="GO:0000977">
    <property type="term" value="F:RNA polymerase II transcription regulatory region sequence-specific DNA binding"/>
    <property type="evidence" value="ECO:0007669"/>
    <property type="project" value="TreeGrafter"/>
</dbReference>
<dbReference type="PROSITE" id="PS00028">
    <property type="entry name" value="ZINC_FINGER_C2H2_1"/>
    <property type="match status" value="3"/>
</dbReference>
<comment type="subcellular location">
    <subcellularLocation>
        <location evidence="1">Nucleus</location>
    </subcellularLocation>
</comment>
<keyword evidence="9" id="KW-0804">Transcription</keyword>
<dbReference type="InterPro" id="IPR001909">
    <property type="entry name" value="KRAB"/>
</dbReference>
<keyword evidence="4" id="KW-0677">Repeat</keyword>
<dbReference type="FunFam" id="3.30.160.60:FF:000176">
    <property type="entry name" value="zinc finger protein 70"/>
    <property type="match status" value="1"/>
</dbReference>
<evidence type="ECO:0000256" key="1">
    <source>
        <dbReference type="ARBA" id="ARBA00004123"/>
    </source>
</evidence>
<dbReference type="FunFam" id="3.30.160.60:FF:002254">
    <property type="entry name" value="Zinc finger protein 540"/>
    <property type="match status" value="1"/>
</dbReference>
<gene>
    <name evidence="14" type="ORF">MG293_002043</name>
</gene>
<dbReference type="InterPro" id="IPR036236">
    <property type="entry name" value="Znf_C2H2_sf"/>
</dbReference>
<evidence type="ECO:0000256" key="4">
    <source>
        <dbReference type="ARBA" id="ARBA00022737"/>
    </source>
</evidence>
<dbReference type="SMART" id="SM00349">
    <property type="entry name" value="KRAB"/>
    <property type="match status" value="1"/>
</dbReference>
<feature type="domain" description="C2H2-type" evidence="12">
    <location>
        <begin position="127"/>
        <end position="154"/>
    </location>
</feature>
<feature type="domain" description="C2H2-type" evidence="12">
    <location>
        <begin position="265"/>
        <end position="292"/>
    </location>
</feature>
<dbReference type="FunFam" id="3.30.160.60:FF:001498">
    <property type="entry name" value="Zinc finger protein 404"/>
    <property type="match status" value="1"/>
</dbReference>
<dbReference type="SUPFAM" id="SSF57667">
    <property type="entry name" value="beta-beta-alpha zinc fingers"/>
    <property type="match status" value="4"/>
</dbReference>
<evidence type="ECO:0000256" key="10">
    <source>
        <dbReference type="ARBA" id="ARBA00023242"/>
    </source>
</evidence>
<dbReference type="Pfam" id="PF00096">
    <property type="entry name" value="zf-C2H2"/>
    <property type="match status" value="5"/>
</dbReference>
<feature type="domain" description="C2H2-type" evidence="12">
    <location>
        <begin position="293"/>
        <end position="309"/>
    </location>
</feature>
<keyword evidence="6" id="KW-0862">Zinc</keyword>
<evidence type="ECO:0000256" key="9">
    <source>
        <dbReference type="ARBA" id="ARBA00023163"/>
    </source>
</evidence>
<feature type="domain" description="C2H2-type" evidence="12">
    <location>
        <begin position="155"/>
        <end position="182"/>
    </location>
</feature>
<dbReference type="SMART" id="SM00355">
    <property type="entry name" value="ZnF_C2H2"/>
    <property type="match status" value="6"/>
</dbReference>
<keyword evidence="3" id="KW-0479">Metal-binding</keyword>
<dbReference type="FunFam" id="3.30.160.60:FF:001479">
    <property type="entry name" value="ZFP69 zinc finger protein B"/>
    <property type="match status" value="1"/>
</dbReference>
<dbReference type="SUPFAM" id="SSF109640">
    <property type="entry name" value="KRAB domain (Kruppel-associated box)"/>
    <property type="match status" value="1"/>
</dbReference>